<feature type="signal peptide" evidence="1">
    <location>
        <begin position="1"/>
        <end position="20"/>
    </location>
</feature>
<keyword evidence="1" id="KW-0732">Signal</keyword>
<reference evidence="2 3" key="1">
    <citation type="journal article" date="2019" name="Int. J. Syst. Evol. Microbiol.">
        <title>The Global Catalogue of Microorganisms (GCM) 10K type strain sequencing project: providing services to taxonomists for standard genome sequencing and annotation.</title>
        <authorList>
            <consortium name="The Broad Institute Genomics Platform"/>
            <consortium name="The Broad Institute Genome Sequencing Center for Infectious Disease"/>
            <person name="Wu L."/>
            <person name="Ma J."/>
        </authorList>
    </citation>
    <scope>NUCLEOTIDE SEQUENCE [LARGE SCALE GENOMIC DNA]</scope>
    <source>
        <strain evidence="2 3">JCM 14545</strain>
    </source>
</reference>
<evidence type="ECO:0000256" key="1">
    <source>
        <dbReference type="SAM" id="SignalP"/>
    </source>
</evidence>
<proteinExistence type="predicted"/>
<accession>A0ABN2SJ58</accession>
<gene>
    <name evidence="2" type="ORF">GCM10009754_77160</name>
</gene>
<feature type="chain" id="PRO_5045706797" description="Secreted protein" evidence="1">
    <location>
        <begin position="21"/>
        <end position="140"/>
    </location>
</feature>
<evidence type="ECO:0000313" key="3">
    <source>
        <dbReference type="Proteomes" id="UP001501116"/>
    </source>
</evidence>
<dbReference type="Proteomes" id="UP001501116">
    <property type="component" value="Unassembled WGS sequence"/>
</dbReference>
<keyword evidence="3" id="KW-1185">Reference proteome</keyword>
<evidence type="ECO:0008006" key="4">
    <source>
        <dbReference type="Google" id="ProtNLM"/>
    </source>
</evidence>
<protein>
    <recommendedName>
        <fullName evidence="4">Secreted protein</fullName>
    </recommendedName>
</protein>
<organism evidence="2 3">
    <name type="scientific">Amycolatopsis minnesotensis</name>
    <dbReference type="NCBI Taxonomy" id="337894"/>
    <lineage>
        <taxon>Bacteria</taxon>
        <taxon>Bacillati</taxon>
        <taxon>Actinomycetota</taxon>
        <taxon>Actinomycetes</taxon>
        <taxon>Pseudonocardiales</taxon>
        <taxon>Pseudonocardiaceae</taxon>
        <taxon>Amycolatopsis</taxon>
    </lineage>
</organism>
<name>A0ABN2SJ58_9PSEU</name>
<evidence type="ECO:0000313" key="2">
    <source>
        <dbReference type="EMBL" id="GAA1987670.1"/>
    </source>
</evidence>
<dbReference type="EMBL" id="BAAANN010000047">
    <property type="protein sequence ID" value="GAA1987670.1"/>
    <property type="molecule type" value="Genomic_DNA"/>
</dbReference>
<sequence>MAASALALLAVLVSGCSGEAGPKPKPQAPDPGISGLKVKLEALVADTCYSKPGGQEPKGCEKYVTQLGGTAGTVHKQAGLAKNPGLDGFATDLDHGVDAYRTGGCTTVASSAPGPCVDSLTAIARSLREIKSTVDALPDA</sequence>
<comment type="caution">
    <text evidence="2">The sequence shown here is derived from an EMBL/GenBank/DDBJ whole genome shotgun (WGS) entry which is preliminary data.</text>
</comment>